<name>A0A090X7N7_IXORI</name>
<dbReference type="InterPro" id="IPR005135">
    <property type="entry name" value="Endo/exonuclease/phosphatase"/>
</dbReference>
<dbReference type="PANTHER" id="PTHR33776:SF4">
    <property type="entry name" value="ENDONUCLEASE_EXONUCLEASE_PHOSPHATASE DOMAIN-CONTAINING PROTEIN"/>
    <property type="match status" value="1"/>
</dbReference>
<evidence type="ECO:0000259" key="1">
    <source>
        <dbReference type="Pfam" id="PF03372"/>
    </source>
</evidence>
<feature type="non-terminal residue" evidence="2">
    <location>
        <position position="178"/>
    </location>
</feature>
<dbReference type="Pfam" id="PF03372">
    <property type="entry name" value="Exo_endo_phos"/>
    <property type="match status" value="1"/>
</dbReference>
<dbReference type="Gene3D" id="3.60.10.10">
    <property type="entry name" value="Endonuclease/exonuclease/phosphatase"/>
    <property type="match status" value="1"/>
</dbReference>
<accession>A0A090X7N7</accession>
<proteinExistence type="evidence at transcript level"/>
<dbReference type="AlphaFoldDB" id="A0A090X7N7"/>
<protein>
    <submittedName>
        <fullName evidence="2">Putative tick transposon</fullName>
    </submittedName>
</protein>
<evidence type="ECO:0000313" key="2">
    <source>
        <dbReference type="EMBL" id="JAC92167.1"/>
    </source>
</evidence>
<dbReference type="PANTHER" id="PTHR33776">
    <property type="entry name" value="ENDO/EXONUCLEASE/PHOSPHATASE DOMAIN-CONTAINING PROTEIN"/>
    <property type="match status" value="1"/>
</dbReference>
<reference evidence="2" key="1">
    <citation type="journal article" date="2015" name="PLoS Negl. Trop. Dis.">
        <title>Deep Sequencing Analysis of the Ixodes ricinus Haemocytome.</title>
        <authorList>
            <person name="Kotsyfakis M."/>
            <person name="Kopacek P."/>
            <person name="Franta Z."/>
            <person name="Pedra J.H."/>
            <person name="Ribeiro J.M."/>
        </authorList>
    </citation>
    <scope>NUCLEOTIDE SEQUENCE</scope>
</reference>
<dbReference type="SUPFAM" id="SSF56219">
    <property type="entry name" value="DNase I-like"/>
    <property type="match status" value="1"/>
</dbReference>
<dbReference type="EMBL" id="GBIH01002543">
    <property type="protein sequence ID" value="JAC92167.1"/>
    <property type="molecule type" value="mRNA"/>
</dbReference>
<sequence>HRFDVLAFTETWYTDSSDVIPFAGYTCEGMYRVNRTGGGVSLYFRDGFSYEVLSEYSNVNDCCESIVVKCAGSIVALIYRPPSGSVYDFVAYIDEFLENVEPLNSPVTLIGDFNIDLLSSSPIRRIFLDVIQTHGCKNVIDSPTRVTSESQTLIDLCITSYPSDHIIAGILTCELSDH</sequence>
<dbReference type="InterPro" id="IPR036691">
    <property type="entry name" value="Endo/exonu/phosph_ase_sf"/>
</dbReference>
<feature type="non-terminal residue" evidence="2">
    <location>
        <position position="1"/>
    </location>
</feature>
<dbReference type="GO" id="GO:0003824">
    <property type="term" value="F:catalytic activity"/>
    <property type="evidence" value="ECO:0007669"/>
    <property type="project" value="InterPro"/>
</dbReference>
<feature type="domain" description="Endonuclease/exonuclease/phosphatase" evidence="1">
    <location>
        <begin position="2"/>
        <end position="165"/>
    </location>
</feature>
<organism evidence="2">
    <name type="scientific">Ixodes ricinus</name>
    <name type="common">Common tick</name>
    <name type="synonym">Acarus ricinus</name>
    <dbReference type="NCBI Taxonomy" id="34613"/>
    <lineage>
        <taxon>Eukaryota</taxon>
        <taxon>Metazoa</taxon>
        <taxon>Ecdysozoa</taxon>
        <taxon>Arthropoda</taxon>
        <taxon>Chelicerata</taxon>
        <taxon>Arachnida</taxon>
        <taxon>Acari</taxon>
        <taxon>Parasitiformes</taxon>
        <taxon>Ixodida</taxon>
        <taxon>Ixodoidea</taxon>
        <taxon>Ixodidae</taxon>
        <taxon>Ixodinae</taxon>
        <taxon>Ixodes</taxon>
    </lineage>
</organism>